<proteinExistence type="predicted"/>
<evidence type="ECO:0000256" key="1">
    <source>
        <dbReference type="ARBA" id="ARBA00022729"/>
    </source>
</evidence>
<organism evidence="4 5">
    <name type="scientific">Streptomyces kaempferi</name>
    <dbReference type="NCBI Taxonomy" id="333725"/>
    <lineage>
        <taxon>Bacteria</taxon>
        <taxon>Bacillati</taxon>
        <taxon>Actinomycetota</taxon>
        <taxon>Actinomycetes</taxon>
        <taxon>Kitasatosporales</taxon>
        <taxon>Streptomycetaceae</taxon>
        <taxon>Streptomyces</taxon>
    </lineage>
</organism>
<evidence type="ECO:0000256" key="2">
    <source>
        <dbReference type="SAM" id="SignalP"/>
    </source>
</evidence>
<gene>
    <name evidence="4" type="ORF">ACFQ5X_33445</name>
</gene>
<evidence type="ECO:0000259" key="3">
    <source>
        <dbReference type="SMART" id="SM00062"/>
    </source>
</evidence>
<dbReference type="EMBL" id="JBHTMM010000059">
    <property type="protein sequence ID" value="MFD1310731.1"/>
    <property type="molecule type" value="Genomic_DNA"/>
</dbReference>
<reference evidence="5" key="1">
    <citation type="journal article" date="2019" name="Int. J. Syst. Evol. Microbiol.">
        <title>The Global Catalogue of Microorganisms (GCM) 10K type strain sequencing project: providing services to taxonomists for standard genome sequencing and annotation.</title>
        <authorList>
            <consortium name="The Broad Institute Genomics Platform"/>
            <consortium name="The Broad Institute Genome Sequencing Center for Infectious Disease"/>
            <person name="Wu L."/>
            <person name="Ma J."/>
        </authorList>
    </citation>
    <scope>NUCLEOTIDE SEQUENCE [LARGE SCALE GENOMIC DNA]</scope>
    <source>
        <strain evidence="5">CGMCC 4.7020</strain>
    </source>
</reference>
<dbReference type="SMART" id="SM00062">
    <property type="entry name" value="PBPb"/>
    <property type="match status" value="1"/>
</dbReference>
<dbReference type="RefSeq" id="WP_381234977.1">
    <property type="nucleotide sequence ID" value="NZ_JBHSKH010000023.1"/>
</dbReference>
<dbReference type="InterPro" id="IPR001638">
    <property type="entry name" value="Solute-binding_3/MltF_N"/>
</dbReference>
<sequence>MRTRTDARTTPRSRTLRTGLLHGLAVSTAVATLATGLAACGGESDAATTTGDAAPGTVTLGALSNGAAQQADLKVPEVKSISAELPKSVARSGKLVIGVGALPAGFPPLAYVGQDQKTLTGAEPDLGRLVAAVLGLKPEVKNSTWENLFVGIDSGRVDIAFSNVTDTEERKKKYEFASYRQDNLAFEVRKKSTWNFGGDYRNLAGRTVAVSAGTNQEKILLEWKAKLAKEGEKLTVKYYQDNNATALALSSGKIDASFGPNPGIAYHITQTAKSPEPTRNAGTFSGAGATLQGLIAATAKKDSGLAAPVADAINHLIKNGQYAKWLAAWNLSNEAVDTSRVNPPGLPLDNS</sequence>
<dbReference type="Pfam" id="PF00497">
    <property type="entry name" value="SBP_bac_3"/>
    <property type="match status" value="1"/>
</dbReference>
<keyword evidence="5" id="KW-1185">Reference proteome</keyword>
<dbReference type="PANTHER" id="PTHR35936:SF17">
    <property type="entry name" value="ARGININE-BINDING EXTRACELLULAR PROTEIN ARTP"/>
    <property type="match status" value="1"/>
</dbReference>
<dbReference type="CDD" id="cd01004">
    <property type="entry name" value="PBP2_MidA_like"/>
    <property type="match status" value="1"/>
</dbReference>
<name>A0ABW3XMB1_9ACTN</name>
<evidence type="ECO:0000313" key="5">
    <source>
        <dbReference type="Proteomes" id="UP001597058"/>
    </source>
</evidence>
<feature type="signal peptide" evidence="2">
    <location>
        <begin position="1"/>
        <end position="31"/>
    </location>
</feature>
<evidence type="ECO:0000313" key="4">
    <source>
        <dbReference type="EMBL" id="MFD1310731.1"/>
    </source>
</evidence>
<feature type="domain" description="Solute-binding protein family 3/N-terminal" evidence="3">
    <location>
        <begin position="96"/>
        <end position="333"/>
    </location>
</feature>
<comment type="caution">
    <text evidence="4">The sequence shown here is derived from an EMBL/GenBank/DDBJ whole genome shotgun (WGS) entry which is preliminary data.</text>
</comment>
<dbReference type="SUPFAM" id="SSF53850">
    <property type="entry name" value="Periplasmic binding protein-like II"/>
    <property type="match status" value="1"/>
</dbReference>
<keyword evidence="1 2" id="KW-0732">Signal</keyword>
<dbReference type="PANTHER" id="PTHR35936">
    <property type="entry name" value="MEMBRANE-BOUND LYTIC MUREIN TRANSGLYCOSYLASE F"/>
    <property type="match status" value="1"/>
</dbReference>
<feature type="chain" id="PRO_5046479588" evidence="2">
    <location>
        <begin position="32"/>
        <end position="351"/>
    </location>
</feature>
<protein>
    <submittedName>
        <fullName evidence="4">ABC transporter substrate-binding protein</fullName>
    </submittedName>
</protein>
<dbReference type="Gene3D" id="3.40.190.10">
    <property type="entry name" value="Periplasmic binding protein-like II"/>
    <property type="match status" value="2"/>
</dbReference>
<dbReference type="Proteomes" id="UP001597058">
    <property type="component" value="Unassembled WGS sequence"/>
</dbReference>
<accession>A0ABW3XMB1</accession>